<evidence type="ECO:0000313" key="2">
    <source>
        <dbReference type="Proteomes" id="UP000180043"/>
    </source>
</evidence>
<dbReference type="EMBL" id="MLIQ01000015">
    <property type="protein sequence ID" value="OHU56905.1"/>
    <property type="molecule type" value="Genomic_DNA"/>
</dbReference>
<evidence type="ECO:0000313" key="1">
    <source>
        <dbReference type="EMBL" id="OHU56905.1"/>
    </source>
</evidence>
<dbReference type="Proteomes" id="UP000180043">
    <property type="component" value="Unassembled WGS sequence"/>
</dbReference>
<gene>
    <name evidence="1" type="ORF">BKG82_13715</name>
</gene>
<organism evidence="1 2">
    <name type="scientific">Mycobacteroides chelonae</name>
    <name type="common">Mycobacterium chelonae</name>
    <dbReference type="NCBI Taxonomy" id="1774"/>
    <lineage>
        <taxon>Bacteria</taxon>
        <taxon>Bacillati</taxon>
        <taxon>Actinomycetota</taxon>
        <taxon>Actinomycetes</taxon>
        <taxon>Mycobacteriales</taxon>
        <taxon>Mycobacteriaceae</taxon>
        <taxon>Mycobacteroides</taxon>
    </lineage>
</organism>
<sequence length="208" mass="23214">MARRNWYALGAAALVLAMIVLLAITWRSNRSQAVPAPYIHELSLCTAVLAVAERAESAYDDFSKLTRNRTWSWEDPRVGPAASAFSTALRREAESLRTLMPDDHADHGLTLEADIRGMAENDVVLADKLARRDGLLSVDALVLRYEFAHQSAARSCDITRDFEAIRQEQVRQCEGRRSGSVANWWTMSCVQEPKEPSTTFEIPPNPGL</sequence>
<comment type="caution">
    <text evidence="1">The sequence shown here is derived from an EMBL/GenBank/DDBJ whole genome shotgun (WGS) entry which is preliminary data.</text>
</comment>
<dbReference type="RefSeq" id="WP_057966758.1">
    <property type="nucleotide sequence ID" value="NZ_JAAOOR010000001.1"/>
</dbReference>
<protein>
    <submittedName>
        <fullName evidence="1">Uncharacterized protein</fullName>
    </submittedName>
</protein>
<reference evidence="1 2" key="1">
    <citation type="submission" date="2016-10" db="EMBL/GenBank/DDBJ databases">
        <title>Evaluation of Human, Veterinary and Environmental Mycobacterium chelonae Isolates by Core Genome Phylogenomic Analysis, Targeted Gene Comparison, and Anti-microbial Susceptibility Patterns: A Tale of Mistaken Identities.</title>
        <authorList>
            <person name="Fogelson S.B."/>
            <person name="Camus A.C."/>
            <person name="Lorenz W."/>
            <person name="Vasireddy R."/>
            <person name="Vasireddy S."/>
            <person name="Smith T."/>
            <person name="Brown-Elliott B.A."/>
            <person name="Wallace R.J.Jr."/>
            <person name="Hasan N.A."/>
            <person name="Reischl U."/>
            <person name="Sanchez S."/>
        </authorList>
    </citation>
    <scope>NUCLEOTIDE SEQUENCE [LARGE SCALE GENOMIC DNA]</scope>
    <source>
        <strain evidence="1 2">15515</strain>
    </source>
</reference>
<dbReference type="AlphaFoldDB" id="A0A1S1LJ64"/>
<proteinExistence type="predicted"/>
<accession>A0A1S1LJ64</accession>
<name>A0A1S1LJ64_MYCCH</name>